<proteinExistence type="predicted"/>
<accession>A0A2P5F671</accession>
<evidence type="ECO:0000313" key="2">
    <source>
        <dbReference type="Proteomes" id="UP000237000"/>
    </source>
</evidence>
<comment type="caution">
    <text evidence="1">The sequence shown here is derived from an EMBL/GenBank/DDBJ whole genome shotgun (WGS) entry which is preliminary data.</text>
</comment>
<dbReference type="OrthoDB" id="10381183at2759"/>
<reference evidence="2" key="1">
    <citation type="submission" date="2016-06" db="EMBL/GenBank/DDBJ databases">
        <title>Parallel loss of symbiosis genes in relatives of nitrogen-fixing non-legume Parasponia.</title>
        <authorList>
            <person name="Van Velzen R."/>
            <person name="Holmer R."/>
            <person name="Bu F."/>
            <person name="Rutten L."/>
            <person name="Van Zeijl A."/>
            <person name="Liu W."/>
            <person name="Santuari L."/>
            <person name="Cao Q."/>
            <person name="Sharma T."/>
            <person name="Shen D."/>
            <person name="Roswanjaya Y."/>
            <person name="Wardhani T."/>
            <person name="Kalhor M.S."/>
            <person name="Jansen J."/>
            <person name="Van den Hoogen J."/>
            <person name="Gungor B."/>
            <person name="Hartog M."/>
            <person name="Hontelez J."/>
            <person name="Verver J."/>
            <person name="Yang W.-C."/>
            <person name="Schijlen E."/>
            <person name="Repin R."/>
            <person name="Schilthuizen M."/>
            <person name="Schranz E."/>
            <person name="Heidstra R."/>
            <person name="Miyata K."/>
            <person name="Fedorova E."/>
            <person name="Kohlen W."/>
            <person name="Bisseling T."/>
            <person name="Smit S."/>
            <person name="Geurts R."/>
        </authorList>
    </citation>
    <scope>NUCLEOTIDE SEQUENCE [LARGE SCALE GENOMIC DNA]</scope>
    <source>
        <strain evidence="2">cv. RG33-2</strain>
    </source>
</reference>
<organism evidence="1 2">
    <name type="scientific">Trema orientale</name>
    <name type="common">Charcoal tree</name>
    <name type="synonym">Celtis orientalis</name>
    <dbReference type="NCBI Taxonomy" id="63057"/>
    <lineage>
        <taxon>Eukaryota</taxon>
        <taxon>Viridiplantae</taxon>
        <taxon>Streptophyta</taxon>
        <taxon>Embryophyta</taxon>
        <taxon>Tracheophyta</taxon>
        <taxon>Spermatophyta</taxon>
        <taxon>Magnoliopsida</taxon>
        <taxon>eudicotyledons</taxon>
        <taxon>Gunneridae</taxon>
        <taxon>Pentapetalae</taxon>
        <taxon>rosids</taxon>
        <taxon>fabids</taxon>
        <taxon>Rosales</taxon>
        <taxon>Cannabaceae</taxon>
        <taxon>Trema</taxon>
    </lineage>
</organism>
<dbReference type="AlphaFoldDB" id="A0A2P5F671"/>
<keyword evidence="1" id="KW-0371">Homeobox</keyword>
<dbReference type="EMBL" id="JXTC01000059">
    <property type="protein sequence ID" value="PON93288.1"/>
    <property type="molecule type" value="Genomic_DNA"/>
</dbReference>
<dbReference type="Proteomes" id="UP000237000">
    <property type="component" value="Unassembled WGS sequence"/>
</dbReference>
<dbReference type="InParanoid" id="A0A2P5F671"/>
<gene>
    <name evidence="1" type="ORF">TorRG33x02_108590</name>
</gene>
<dbReference type="GO" id="GO:0003677">
    <property type="term" value="F:DNA binding"/>
    <property type="evidence" value="ECO:0007669"/>
    <property type="project" value="UniProtKB-KW"/>
</dbReference>
<protein>
    <submittedName>
        <fullName evidence="1">Homeodomain-like</fullName>
    </submittedName>
</protein>
<keyword evidence="2" id="KW-1185">Reference proteome</keyword>
<sequence>MQNMQRLLEYVSKHKEGKWTSVPKRADSIGCRNISLHFQDKSHLALLGLISRMRASHLINCEDSCSHRKQLLY</sequence>
<evidence type="ECO:0000313" key="1">
    <source>
        <dbReference type="EMBL" id="PON93288.1"/>
    </source>
</evidence>
<name>A0A2P5F671_TREOI</name>
<keyword evidence="1" id="KW-0238">DNA-binding</keyword>